<keyword evidence="4" id="KW-0677">Repeat</keyword>
<gene>
    <name evidence="18" type="primary">uvrA</name>
    <name evidence="18" type="ORF">ERX46_06575</name>
</gene>
<dbReference type="Pfam" id="PF13304">
    <property type="entry name" value="AAA_21"/>
    <property type="match status" value="1"/>
</dbReference>
<dbReference type="GO" id="GO:0009380">
    <property type="term" value="C:excinuclease repair complex"/>
    <property type="evidence" value="ECO:0007669"/>
    <property type="project" value="InterPro"/>
</dbReference>
<evidence type="ECO:0000256" key="4">
    <source>
        <dbReference type="ARBA" id="ARBA00022737"/>
    </source>
</evidence>
<dbReference type="PROSITE" id="PS00211">
    <property type="entry name" value="ABC_TRANSPORTER_1"/>
    <property type="match status" value="2"/>
</dbReference>
<evidence type="ECO:0000313" key="19">
    <source>
        <dbReference type="Proteomes" id="UP000293952"/>
    </source>
</evidence>
<dbReference type="GO" id="GO:0005737">
    <property type="term" value="C:cytoplasm"/>
    <property type="evidence" value="ECO:0007669"/>
    <property type="project" value="UniProtKB-SubCell"/>
</dbReference>
<evidence type="ECO:0000256" key="16">
    <source>
        <dbReference type="ARBA" id="ARBA00042156"/>
    </source>
</evidence>
<evidence type="ECO:0000256" key="12">
    <source>
        <dbReference type="ARBA" id="ARBA00023125"/>
    </source>
</evidence>
<keyword evidence="19" id="KW-1185">Reference proteome</keyword>
<dbReference type="SUPFAM" id="SSF52540">
    <property type="entry name" value="P-loop containing nucleoside triphosphate hydrolases"/>
    <property type="match status" value="2"/>
</dbReference>
<keyword evidence="12" id="KW-0238">DNA-binding</keyword>
<accession>A0A4Q4KR20</accession>
<dbReference type="GO" id="GO:0016887">
    <property type="term" value="F:ATP hydrolysis activity"/>
    <property type="evidence" value="ECO:0007669"/>
    <property type="project" value="InterPro"/>
</dbReference>
<evidence type="ECO:0000256" key="15">
    <source>
        <dbReference type="ARBA" id="ARBA00039316"/>
    </source>
</evidence>
<evidence type="ECO:0000256" key="3">
    <source>
        <dbReference type="ARBA" id="ARBA00022723"/>
    </source>
</evidence>
<dbReference type="InterPro" id="IPR004602">
    <property type="entry name" value="UvrA"/>
</dbReference>
<dbReference type="InterPro" id="IPR003959">
    <property type="entry name" value="ATPase_AAA_core"/>
</dbReference>
<dbReference type="Gene3D" id="3.40.50.300">
    <property type="entry name" value="P-loop containing nucleotide triphosphate hydrolases"/>
    <property type="match status" value="3"/>
</dbReference>
<dbReference type="GO" id="GO:0003677">
    <property type="term" value="F:DNA binding"/>
    <property type="evidence" value="ECO:0007669"/>
    <property type="project" value="UniProtKB-KW"/>
</dbReference>
<dbReference type="PANTHER" id="PTHR43152">
    <property type="entry name" value="UVRABC SYSTEM PROTEIN A"/>
    <property type="match status" value="1"/>
</dbReference>
<evidence type="ECO:0000256" key="11">
    <source>
        <dbReference type="ARBA" id="ARBA00022881"/>
    </source>
</evidence>
<keyword evidence="13" id="KW-0234">DNA repair</keyword>
<name>A0A4Q4KR20_9FLAO</name>
<dbReference type="Pfam" id="PF17760">
    <property type="entry name" value="UvrA_inter"/>
    <property type="match status" value="1"/>
</dbReference>
<dbReference type="InterPro" id="IPR027417">
    <property type="entry name" value="P-loop_NTPase"/>
</dbReference>
<dbReference type="GO" id="GO:0005524">
    <property type="term" value="F:ATP binding"/>
    <property type="evidence" value="ECO:0007669"/>
    <property type="project" value="UniProtKB-KW"/>
</dbReference>
<feature type="domain" description="ABC transporter" evidence="17">
    <location>
        <begin position="584"/>
        <end position="923"/>
    </location>
</feature>
<evidence type="ECO:0000256" key="6">
    <source>
        <dbReference type="ARBA" id="ARBA00022763"/>
    </source>
</evidence>
<dbReference type="GO" id="GO:0006289">
    <property type="term" value="P:nucleotide-excision repair"/>
    <property type="evidence" value="ECO:0007669"/>
    <property type="project" value="InterPro"/>
</dbReference>
<dbReference type="Gene3D" id="3.30.190.20">
    <property type="match status" value="1"/>
</dbReference>
<dbReference type="PROSITE" id="PS50893">
    <property type="entry name" value="ABC_TRANSPORTER_2"/>
    <property type="match status" value="2"/>
</dbReference>
<dbReference type="InterPro" id="IPR041102">
    <property type="entry name" value="UvrA_inter"/>
</dbReference>
<keyword evidence="10" id="KW-0067">ATP-binding</keyword>
<dbReference type="NCBIfam" id="TIGR00630">
    <property type="entry name" value="uvra"/>
    <property type="match status" value="1"/>
</dbReference>
<evidence type="ECO:0000256" key="8">
    <source>
        <dbReference type="ARBA" id="ARBA00022771"/>
    </source>
</evidence>
<evidence type="ECO:0000256" key="2">
    <source>
        <dbReference type="ARBA" id="ARBA00022490"/>
    </source>
</evidence>
<dbReference type="GO" id="GO:0008270">
    <property type="term" value="F:zinc ion binding"/>
    <property type="evidence" value="ECO:0007669"/>
    <property type="project" value="UniProtKB-KW"/>
</dbReference>
<dbReference type="Proteomes" id="UP000293952">
    <property type="component" value="Unassembled WGS sequence"/>
</dbReference>
<dbReference type="OrthoDB" id="9809851at2"/>
<keyword evidence="5" id="KW-0547">Nucleotide-binding</keyword>
<comment type="caution">
    <text evidence="18">The sequence shown here is derived from an EMBL/GenBank/DDBJ whole genome shotgun (WGS) entry which is preliminary data.</text>
</comment>
<dbReference type="Pfam" id="PF17755">
    <property type="entry name" value="UvrA_DNA-bind"/>
    <property type="match status" value="1"/>
</dbReference>
<evidence type="ECO:0000313" key="18">
    <source>
        <dbReference type="EMBL" id="RYM35034.1"/>
    </source>
</evidence>
<dbReference type="InterPro" id="IPR003439">
    <property type="entry name" value="ABC_transporter-like_ATP-bd"/>
</dbReference>
<keyword evidence="11" id="KW-0267">Excision nuclease</keyword>
<evidence type="ECO:0000256" key="14">
    <source>
        <dbReference type="ARBA" id="ARBA00038000"/>
    </source>
</evidence>
<keyword evidence="3" id="KW-0479">Metal-binding</keyword>
<evidence type="ECO:0000256" key="7">
    <source>
        <dbReference type="ARBA" id="ARBA00022769"/>
    </source>
</evidence>
<dbReference type="PANTHER" id="PTHR43152:SF3">
    <property type="entry name" value="UVRABC SYSTEM PROTEIN A"/>
    <property type="match status" value="1"/>
</dbReference>
<comment type="subcellular location">
    <subcellularLocation>
        <location evidence="1">Cytoplasm</location>
    </subcellularLocation>
</comment>
<dbReference type="Gene3D" id="1.10.8.280">
    <property type="entry name" value="ABC transporter ATPase domain-like"/>
    <property type="match status" value="1"/>
</dbReference>
<dbReference type="AlphaFoldDB" id="A0A4Q4KR20"/>
<dbReference type="RefSeq" id="WP_130093042.1">
    <property type="nucleotide sequence ID" value="NZ_SETE01000002.1"/>
</dbReference>
<dbReference type="InterPro" id="IPR041552">
    <property type="entry name" value="UvrA_DNA-bd"/>
</dbReference>
<reference evidence="18 19" key="1">
    <citation type="submission" date="2019-02" db="EMBL/GenBank/DDBJ databases">
        <title>Genome sequence of the sea-ice species Brumimicrobium glaciale.</title>
        <authorList>
            <person name="Bowman J.P."/>
        </authorList>
    </citation>
    <scope>NUCLEOTIDE SEQUENCE [LARGE SCALE GENOMIC DNA]</scope>
    <source>
        <strain evidence="18 19">IC156</strain>
    </source>
</reference>
<keyword evidence="8" id="KW-0863">Zinc-finger</keyword>
<feature type="domain" description="ABC transporter" evidence="17">
    <location>
        <begin position="239"/>
        <end position="575"/>
    </location>
</feature>
<proteinExistence type="inferred from homology"/>
<dbReference type="GO" id="GO:0004518">
    <property type="term" value="F:nuclease activity"/>
    <property type="evidence" value="ECO:0007669"/>
    <property type="project" value="UniProtKB-KW"/>
</dbReference>
<evidence type="ECO:0000256" key="1">
    <source>
        <dbReference type="ARBA" id="ARBA00004496"/>
    </source>
</evidence>
<dbReference type="NCBIfam" id="NF001503">
    <property type="entry name" value="PRK00349.1"/>
    <property type="match status" value="1"/>
</dbReference>
<protein>
    <recommendedName>
        <fullName evidence="15">UvrABC system protein A</fullName>
    </recommendedName>
    <alternativeName>
        <fullName evidence="16">Excinuclease ABC subunit A</fullName>
    </alternativeName>
</protein>
<keyword evidence="6" id="KW-0227">DNA damage</keyword>
<sequence length="927" mass="103373">MRTEFIHIKGAKEHNLKNIEVKIPHGKMTVITGLSGSGKSSLAFDTLYAEGQRRYIESLSAYARQFLGKLDKPSVDFIKGVAPAIAIQQKVTSTNPRSTVGTVTEIYDYLKVLFARVGKTYSPISGNEVKKHDVTDVVNLINSKEEGEKFMVLAPVKNYERYGIERQLNIFKEQGFARIRIDGEVLKVDEALEKSLKKIKTLELVIDRLGVRKEDEDHQSRIADSIQLSFAEGDGECWIYFPKNEEIVPFSNRFELDGMQFAEPNLHFFTFNNPYGACGTCEGFGSVIGVDEDLVIPDRSRSLYDQAVIPWKGEKMSEYLNQFISQTSSIDFPIHRPIKDLTDEEYDILWNGRRGINGINDFFDYLNTKKYKIHVRVMLARFRGKTKCPDCKGTRLRKDANYVKLGGKNISEMILTSIEDNLVFFENIELDAQQLEIGKRILIEIQNRLNWLNEVGLGYLTLNRQANTLSGGESQRINLATSLGSSLVGSMYILDEPSIGLHPKDIEKLVGVLNELKDLGNTVIIVEHEEAIMQAADEIIDIGPLAGVNGGELVFQGTHKELINAKNSLTADYLTGRAKIPVPAKRRNLKSAIHIIEASENNLKKISVKIPLHGMVCVTGVSGSGKSTLIKDILYPALSKQLGIHGNPIGKHAEITGDFSEVEAIEFVDQNPIGRSSRSNPVTYVKAFDEIRTLYSRLKLSKMRNLKPGFFSFNVPGGRCEVCEGEGLITVSMQFMADIQLTCEACNGKRYKEDALEIKYQDKSIADLLAMDIEEALEFFKAQEGNLEKKIVDKIQPLVDVGLGYLTMGQSSSTLSGGEAQRIKLASFLVKAKNPTKTLFIFDEPTTGLHFDDVNKLLISLNRLIDIGHSVVIIEHDMDVVKNADWVIDLGPDGGVNGGNLVTQGTPEDIIKVKESYTGQFLKEKLL</sequence>
<keyword evidence="9" id="KW-0862">Zinc</keyword>
<evidence type="ECO:0000256" key="13">
    <source>
        <dbReference type="ARBA" id="ARBA00023204"/>
    </source>
</evidence>
<organism evidence="18 19">
    <name type="scientific">Brumimicrobium glaciale</name>
    <dbReference type="NCBI Taxonomy" id="200475"/>
    <lineage>
        <taxon>Bacteria</taxon>
        <taxon>Pseudomonadati</taxon>
        <taxon>Bacteroidota</taxon>
        <taxon>Flavobacteriia</taxon>
        <taxon>Flavobacteriales</taxon>
        <taxon>Crocinitomicaceae</taxon>
        <taxon>Brumimicrobium</taxon>
    </lineage>
</organism>
<evidence type="ECO:0000259" key="17">
    <source>
        <dbReference type="PROSITE" id="PS50893"/>
    </source>
</evidence>
<dbReference type="InterPro" id="IPR017871">
    <property type="entry name" value="ABC_transporter-like_CS"/>
</dbReference>
<evidence type="ECO:0000256" key="5">
    <source>
        <dbReference type="ARBA" id="ARBA00022741"/>
    </source>
</evidence>
<comment type="similarity">
    <text evidence="14">Belongs to the ABC transporter superfamily. UvrA family.</text>
</comment>
<evidence type="ECO:0000256" key="10">
    <source>
        <dbReference type="ARBA" id="ARBA00022840"/>
    </source>
</evidence>
<evidence type="ECO:0000256" key="9">
    <source>
        <dbReference type="ARBA" id="ARBA00022833"/>
    </source>
</evidence>
<keyword evidence="7" id="KW-0228">DNA excision</keyword>
<keyword evidence="2" id="KW-0963">Cytoplasm</keyword>
<dbReference type="Gene3D" id="1.20.1580.10">
    <property type="entry name" value="ABC transporter ATPase like domain"/>
    <property type="match status" value="3"/>
</dbReference>
<dbReference type="EMBL" id="SETE01000002">
    <property type="protein sequence ID" value="RYM35034.1"/>
    <property type="molecule type" value="Genomic_DNA"/>
</dbReference>